<dbReference type="AlphaFoldDB" id="X1CVJ3"/>
<dbReference type="EMBL" id="BART01026707">
    <property type="protein sequence ID" value="GAH00125.1"/>
    <property type="molecule type" value="Genomic_DNA"/>
</dbReference>
<dbReference type="SUPFAM" id="SSF158682">
    <property type="entry name" value="TerB-like"/>
    <property type="match status" value="1"/>
</dbReference>
<feature type="non-terminal residue" evidence="1">
    <location>
        <position position="200"/>
    </location>
</feature>
<gene>
    <name evidence="1" type="ORF">S01H4_47545</name>
</gene>
<comment type="caution">
    <text evidence="1">The sequence shown here is derived from an EMBL/GenBank/DDBJ whole genome shotgun (WGS) entry which is preliminary data.</text>
</comment>
<proteinExistence type="predicted"/>
<dbReference type="Gene3D" id="1.10.3680.10">
    <property type="entry name" value="TerB-like"/>
    <property type="match status" value="1"/>
</dbReference>
<protein>
    <recommendedName>
        <fullName evidence="2">Co-chaperone DjlA N-terminal domain-containing protein</fullName>
    </recommendedName>
</protein>
<sequence>METEHNYSLIEKLAIVKTLDEIILADEKIDPGEEELLKKIMHRLEFNKDFVPEARKMRNDNSLNILSGMSPVKKKDFAKMMHEIAIVDGTVDDVEVNLIISIYREVGIDIEQPDTMDITFDLAYVYFESSNYNIYNEGPGGSRRNTLRQCVIKIEPVLNKLDAFLVSVITLDETRSIWGSEAILKPLQMKIVSNKNEKIT</sequence>
<dbReference type="InterPro" id="IPR029024">
    <property type="entry name" value="TerB-like"/>
</dbReference>
<dbReference type="CDD" id="cd07177">
    <property type="entry name" value="terB_like"/>
    <property type="match status" value="1"/>
</dbReference>
<organism evidence="1">
    <name type="scientific">marine sediment metagenome</name>
    <dbReference type="NCBI Taxonomy" id="412755"/>
    <lineage>
        <taxon>unclassified sequences</taxon>
        <taxon>metagenomes</taxon>
        <taxon>ecological metagenomes</taxon>
    </lineage>
</organism>
<accession>X1CVJ3</accession>
<evidence type="ECO:0008006" key="2">
    <source>
        <dbReference type="Google" id="ProtNLM"/>
    </source>
</evidence>
<name>X1CVJ3_9ZZZZ</name>
<evidence type="ECO:0000313" key="1">
    <source>
        <dbReference type="EMBL" id="GAH00125.1"/>
    </source>
</evidence>
<reference evidence="1" key="1">
    <citation type="journal article" date="2014" name="Front. Microbiol.">
        <title>High frequency of phylogenetically diverse reductive dehalogenase-homologous genes in deep subseafloor sedimentary metagenomes.</title>
        <authorList>
            <person name="Kawai M."/>
            <person name="Futagami T."/>
            <person name="Toyoda A."/>
            <person name="Takaki Y."/>
            <person name="Nishi S."/>
            <person name="Hori S."/>
            <person name="Arai W."/>
            <person name="Tsubouchi T."/>
            <person name="Morono Y."/>
            <person name="Uchiyama I."/>
            <person name="Ito T."/>
            <person name="Fujiyama A."/>
            <person name="Inagaki F."/>
            <person name="Takami H."/>
        </authorList>
    </citation>
    <scope>NUCLEOTIDE SEQUENCE</scope>
    <source>
        <strain evidence="1">Expedition CK06-06</strain>
    </source>
</reference>